<gene>
    <name evidence="1" type="ORF">O9X88_03715</name>
</gene>
<sequence length="49" mass="5464">MGFRVWGKIDGVNFDQTFNSVAEWREERKMIGRSSVITVTGMASVEVAA</sequence>
<dbReference type="RefSeq" id="WP_269834608.1">
    <property type="nucleotide sequence ID" value="NZ_JAPZLR010000002.1"/>
</dbReference>
<evidence type="ECO:0000313" key="1">
    <source>
        <dbReference type="EMBL" id="MCZ7936640.1"/>
    </source>
</evidence>
<proteinExistence type="predicted"/>
<reference evidence="1" key="1">
    <citation type="submission" date="2022-12" db="EMBL/GenBank/DDBJ databases">
        <title>Draft genome sequences of 22 rhizogenic Agrobacterium biovar 1 strains, the causative agent of hairy root disease.</title>
        <authorList>
            <person name="Kim N."/>
            <person name="Vargas P."/>
            <person name="Rediers H."/>
        </authorList>
    </citation>
    <scope>NUCLEOTIDE SEQUENCE</scope>
    <source>
        <strain evidence="1">ST15.13.006</strain>
    </source>
</reference>
<protein>
    <submittedName>
        <fullName evidence="1">Uncharacterized protein</fullName>
    </submittedName>
</protein>
<dbReference type="AlphaFoldDB" id="A0A9X3QZ89"/>
<dbReference type="Proteomes" id="UP001151018">
    <property type="component" value="Unassembled WGS sequence"/>
</dbReference>
<accession>A0A9X3QZ89</accession>
<evidence type="ECO:0000313" key="2">
    <source>
        <dbReference type="Proteomes" id="UP001151018"/>
    </source>
</evidence>
<dbReference type="EMBL" id="JAPZLR010000002">
    <property type="protein sequence ID" value="MCZ7936640.1"/>
    <property type="molecule type" value="Genomic_DNA"/>
</dbReference>
<name>A0A9X3QZ89_9HYPH</name>
<organism evidence="1 2">
    <name type="scientific">Agrobacterium salinitolerans</name>
    <dbReference type="NCBI Taxonomy" id="1183413"/>
    <lineage>
        <taxon>Bacteria</taxon>
        <taxon>Pseudomonadati</taxon>
        <taxon>Pseudomonadota</taxon>
        <taxon>Alphaproteobacteria</taxon>
        <taxon>Hyphomicrobiales</taxon>
        <taxon>Rhizobiaceae</taxon>
        <taxon>Rhizobium/Agrobacterium group</taxon>
        <taxon>Agrobacterium</taxon>
    </lineage>
</organism>
<comment type="caution">
    <text evidence="1">The sequence shown here is derived from an EMBL/GenBank/DDBJ whole genome shotgun (WGS) entry which is preliminary data.</text>
</comment>